<gene>
    <name evidence="1" type="ORF">UFOPK3268_00991</name>
</gene>
<proteinExistence type="predicted"/>
<dbReference type="AlphaFoldDB" id="A0A6J7BZP8"/>
<reference evidence="1" key="1">
    <citation type="submission" date="2020-05" db="EMBL/GenBank/DDBJ databases">
        <authorList>
            <person name="Chiriac C."/>
            <person name="Salcher M."/>
            <person name="Ghai R."/>
            <person name="Kavagutti S V."/>
        </authorList>
    </citation>
    <scope>NUCLEOTIDE SEQUENCE</scope>
</reference>
<accession>A0A6J7BZP8</accession>
<name>A0A6J7BZP8_9ZZZZ</name>
<protein>
    <submittedName>
        <fullName evidence="1">Unannotated protein</fullName>
    </submittedName>
</protein>
<dbReference type="EMBL" id="CAFBIZ010000120">
    <property type="protein sequence ID" value="CAB4850364.1"/>
    <property type="molecule type" value="Genomic_DNA"/>
</dbReference>
<organism evidence="1">
    <name type="scientific">freshwater metagenome</name>
    <dbReference type="NCBI Taxonomy" id="449393"/>
    <lineage>
        <taxon>unclassified sequences</taxon>
        <taxon>metagenomes</taxon>
        <taxon>ecological metagenomes</taxon>
    </lineage>
</organism>
<sequence length="79" mass="8369">MVGTIPLRSILWIAAAETSLIAASCWSDKRCARRSPAILGPTWLTISSTWRDWTAMSSGLSGLSALGRAGLTSTESSVE</sequence>
<evidence type="ECO:0000313" key="1">
    <source>
        <dbReference type="EMBL" id="CAB4850364.1"/>
    </source>
</evidence>